<dbReference type="EMBL" id="OV725080">
    <property type="protein sequence ID" value="CAH1398949.1"/>
    <property type="molecule type" value="Genomic_DNA"/>
</dbReference>
<dbReference type="AlphaFoldDB" id="A0A9P0MN65"/>
<organism evidence="1 2">
    <name type="scientific">Nezara viridula</name>
    <name type="common">Southern green stink bug</name>
    <name type="synonym">Cimex viridulus</name>
    <dbReference type="NCBI Taxonomy" id="85310"/>
    <lineage>
        <taxon>Eukaryota</taxon>
        <taxon>Metazoa</taxon>
        <taxon>Ecdysozoa</taxon>
        <taxon>Arthropoda</taxon>
        <taxon>Hexapoda</taxon>
        <taxon>Insecta</taxon>
        <taxon>Pterygota</taxon>
        <taxon>Neoptera</taxon>
        <taxon>Paraneoptera</taxon>
        <taxon>Hemiptera</taxon>
        <taxon>Heteroptera</taxon>
        <taxon>Panheteroptera</taxon>
        <taxon>Pentatomomorpha</taxon>
        <taxon>Pentatomoidea</taxon>
        <taxon>Pentatomidae</taxon>
        <taxon>Pentatominae</taxon>
        <taxon>Nezara</taxon>
    </lineage>
</organism>
<name>A0A9P0MN65_NEZVI</name>
<gene>
    <name evidence="1" type="ORF">NEZAVI_LOCUS8502</name>
</gene>
<evidence type="ECO:0000313" key="2">
    <source>
        <dbReference type="Proteomes" id="UP001152798"/>
    </source>
</evidence>
<dbReference type="Proteomes" id="UP001152798">
    <property type="component" value="Chromosome 4"/>
</dbReference>
<protein>
    <submittedName>
        <fullName evidence="1">Uncharacterized protein</fullName>
    </submittedName>
</protein>
<keyword evidence="2" id="KW-1185">Reference proteome</keyword>
<accession>A0A9P0MN65</accession>
<evidence type="ECO:0000313" key="1">
    <source>
        <dbReference type="EMBL" id="CAH1398949.1"/>
    </source>
</evidence>
<proteinExistence type="predicted"/>
<reference evidence="1" key="1">
    <citation type="submission" date="2022-01" db="EMBL/GenBank/DDBJ databases">
        <authorList>
            <person name="King R."/>
        </authorList>
    </citation>
    <scope>NUCLEOTIDE SEQUENCE</scope>
</reference>
<sequence>MATHSNFSAGSGRVKLWGREDKNSIFKLNLQNSKFLFHITFSADKL</sequence>